<feature type="domain" description="Putative auto-transporter adhesin head GIN" evidence="1">
    <location>
        <begin position="47"/>
        <end position="225"/>
    </location>
</feature>
<dbReference type="RefSeq" id="WP_094485033.1">
    <property type="nucleotide sequence ID" value="NZ_NOXX01000108.1"/>
</dbReference>
<proteinExistence type="predicted"/>
<name>A0A256A661_9FLAO</name>
<protein>
    <recommendedName>
        <fullName evidence="1">Putative auto-transporter adhesin head GIN domain-containing protein</fullName>
    </recommendedName>
</protein>
<evidence type="ECO:0000259" key="1">
    <source>
        <dbReference type="Pfam" id="PF10988"/>
    </source>
</evidence>
<dbReference type="OrthoDB" id="1422484at2"/>
<reference evidence="2 3" key="1">
    <citation type="submission" date="2017-07" db="EMBL/GenBank/DDBJ databases">
        <title>Flavobacterium cyanobacteriorum sp. nov., isolated from cyanobacterial aggregates in a eutrophic lake.</title>
        <authorList>
            <person name="Cai H."/>
        </authorList>
    </citation>
    <scope>NUCLEOTIDE SEQUENCE [LARGE SCALE GENOMIC DNA]</scope>
    <source>
        <strain evidence="2 3">TH167</strain>
    </source>
</reference>
<evidence type="ECO:0000313" key="2">
    <source>
        <dbReference type="EMBL" id="OYQ49089.1"/>
    </source>
</evidence>
<organism evidence="2 3">
    <name type="scientific">Flavobacterium aurantiibacter</name>
    <dbReference type="NCBI Taxonomy" id="2023067"/>
    <lineage>
        <taxon>Bacteria</taxon>
        <taxon>Pseudomonadati</taxon>
        <taxon>Bacteroidota</taxon>
        <taxon>Flavobacteriia</taxon>
        <taxon>Flavobacteriales</taxon>
        <taxon>Flavobacteriaceae</taxon>
        <taxon>Flavobacterium</taxon>
    </lineage>
</organism>
<dbReference type="Pfam" id="PF10988">
    <property type="entry name" value="DUF2807"/>
    <property type="match status" value="1"/>
</dbReference>
<dbReference type="EMBL" id="NOXX01000108">
    <property type="protein sequence ID" value="OYQ49089.1"/>
    <property type="molecule type" value="Genomic_DNA"/>
</dbReference>
<dbReference type="Proteomes" id="UP000216035">
    <property type="component" value="Unassembled WGS sequence"/>
</dbReference>
<sequence length="243" mass="24786">MIKFIIWIARIIVAVAIALVFAACGGNPWGVKGSGKIVTQTRTVNAAFTGIDAGTGIEVRVSENPSTEITVTADDNLQELIEVVVEGNVLKVRSTGSYDAEETPVVTVQVPEIEVLKASSGATLKSTSTIKGTKLTCDSSSGSTLRVDAEADVIRLTSSSGSSLQVKGKALESFADASSGSSLNAAELSSNKVTASGSSGSTIRVAPLVELNADASSGSSIVYVKVPEKINTKTSSGGSVSSN</sequence>
<dbReference type="AlphaFoldDB" id="A0A256A661"/>
<keyword evidence="3" id="KW-1185">Reference proteome</keyword>
<comment type="caution">
    <text evidence="2">The sequence shown here is derived from an EMBL/GenBank/DDBJ whole genome shotgun (WGS) entry which is preliminary data.</text>
</comment>
<dbReference type="Gene3D" id="2.160.20.120">
    <property type="match status" value="1"/>
</dbReference>
<dbReference type="PROSITE" id="PS51257">
    <property type="entry name" value="PROKAR_LIPOPROTEIN"/>
    <property type="match status" value="1"/>
</dbReference>
<dbReference type="InterPro" id="IPR021255">
    <property type="entry name" value="DUF2807"/>
</dbReference>
<accession>A0A256A661</accession>
<evidence type="ECO:0000313" key="3">
    <source>
        <dbReference type="Proteomes" id="UP000216035"/>
    </source>
</evidence>
<gene>
    <name evidence="2" type="ORF">CHX27_01655</name>
</gene>